<evidence type="ECO:0008006" key="4">
    <source>
        <dbReference type="Google" id="ProtNLM"/>
    </source>
</evidence>
<gene>
    <name evidence="2" type="ORF">GOZ90_16135</name>
</gene>
<dbReference type="AlphaFoldDB" id="A0A6L6VH76"/>
<protein>
    <recommendedName>
        <fullName evidence="4">Lipoprotein</fullName>
    </recommendedName>
</protein>
<dbReference type="EMBL" id="WPHR01000013">
    <property type="protein sequence ID" value="MUZ74218.1"/>
    <property type="molecule type" value="Genomic_DNA"/>
</dbReference>
<comment type="caution">
    <text evidence="2">The sequence shown here is derived from an EMBL/GenBank/DDBJ whole genome shotgun (WGS) entry which is preliminary data.</text>
</comment>
<reference evidence="2 3" key="1">
    <citation type="submission" date="2019-12" db="EMBL/GenBank/DDBJ databases">
        <title>Whole-genome sequencing of Allorhizobium vitis.</title>
        <authorList>
            <person name="Gan H.M."/>
            <person name="Szegedi E."/>
            <person name="Burr T."/>
            <person name="Savka M.A."/>
        </authorList>
    </citation>
    <scope>NUCLEOTIDE SEQUENCE [LARGE SCALE GENOMIC DNA]</scope>
    <source>
        <strain evidence="2 3">CG516</strain>
    </source>
</reference>
<sequence>MKRLVAFFATAVICQSCASSVIETTKDRNKKSDAPLMGYYLPKAQIPVTATFDGEKNSLTLSYSSTPNIVPDIRDRYYIRFHHEVLSSDQLTVSAPDGLLEKVSTTTSDNTSATIEGLNTVLEKSEKLNKLRINNSDVIQQIISELNKEPKPCAGAQSIFNIDFIKPEQPERQDITEIPGCKLVVTASLTALGNAEDLFPTLSETEAEAAKKCPNCLYFRTSRAYKVSLRAHLEQGKNISHQIKNSFTVMAPDLNTLAYVQFKRHPFVDSNQSLEFNKGVLKGISVSRPSEAVGFLKLPAAGLATAIAIKSLD</sequence>
<dbReference type="RefSeq" id="WP_156615293.1">
    <property type="nucleotide sequence ID" value="NZ_WPHR01000013.1"/>
</dbReference>
<organism evidence="2 3">
    <name type="scientific">Agrobacterium vitis</name>
    <name type="common">Rhizobium vitis</name>
    <dbReference type="NCBI Taxonomy" id="373"/>
    <lineage>
        <taxon>Bacteria</taxon>
        <taxon>Pseudomonadati</taxon>
        <taxon>Pseudomonadota</taxon>
        <taxon>Alphaproteobacteria</taxon>
        <taxon>Hyphomicrobiales</taxon>
        <taxon>Rhizobiaceae</taxon>
        <taxon>Rhizobium/Agrobacterium group</taxon>
        <taxon>Agrobacterium</taxon>
    </lineage>
</organism>
<name>A0A6L6VH76_AGRVI</name>
<keyword evidence="1" id="KW-0732">Signal</keyword>
<evidence type="ECO:0000313" key="3">
    <source>
        <dbReference type="Proteomes" id="UP000477951"/>
    </source>
</evidence>
<evidence type="ECO:0000256" key="1">
    <source>
        <dbReference type="SAM" id="SignalP"/>
    </source>
</evidence>
<evidence type="ECO:0000313" key="2">
    <source>
        <dbReference type="EMBL" id="MUZ74218.1"/>
    </source>
</evidence>
<dbReference type="Proteomes" id="UP000477951">
    <property type="component" value="Unassembled WGS sequence"/>
</dbReference>
<proteinExistence type="predicted"/>
<accession>A0A6L6VH76</accession>
<feature type="signal peptide" evidence="1">
    <location>
        <begin position="1"/>
        <end position="18"/>
    </location>
</feature>
<feature type="chain" id="PRO_5026922867" description="Lipoprotein" evidence="1">
    <location>
        <begin position="19"/>
        <end position="313"/>
    </location>
</feature>